<evidence type="ECO:0000313" key="5">
    <source>
        <dbReference type="EMBL" id="OXA51558.1"/>
    </source>
</evidence>
<feature type="compositionally biased region" description="Basic and acidic residues" evidence="4">
    <location>
        <begin position="7"/>
        <end position="21"/>
    </location>
</feature>
<evidence type="ECO:0000256" key="2">
    <source>
        <dbReference type="ARBA" id="ARBA00022741"/>
    </source>
</evidence>
<proteinExistence type="predicted"/>
<feature type="compositionally biased region" description="Pro residues" evidence="4">
    <location>
        <begin position="568"/>
        <end position="577"/>
    </location>
</feature>
<dbReference type="GO" id="GO:0036064">
    <property type="term" value="C:ciliary basal body"/>
    <property type="evidence" value="ECO:0007669"/>
    <property type="project" value="TreeGrafter"/>
</dbReference>
<dbReference type="GO" id="GO:0070740">
    <property type="term" value="F:tubulin-glutamic acid ligase activity"/>
    <property type="evidence" value="ECO:0007669"/>
    <property type="project" value="TreeGrafter"/>
</dbReference>
<keyword evidence="3" id="KW-0067">ATP-binding</keyword>
<keyword evidence="2" id="KW-0547">Nucleotide-binding</keyword>
<reference evidence="5 6" key="1">
    <citation type="submission" date="2015-12" db="EMBL/GenBank/DDBJ databases">
        <title>The genome of Folsomia candida.</title>
        <authorList>
            <person name="Faddeeva A."/>
            <person name="Derks M.F."/>
            <person name="Anvar Y."/>
            <person name="Smit S."/>
            <person name="Van Straalen N."/>
            <person name="Roelofs D."/>
        </authorList>
    </citation>
    <scope>NUCLEOTIDE SEQUENCE [LARGE SCALE GENOMIC DNA]</scope>
    <source>
        <strain evidence="5 6">VU population</strain>
        <tissue evidence="5">Whole body</tissue>
    </source>
</reference>
<dbReference type="GO" id="GO:0005524">
    <property type="term" value="F:ATP binding"/>
    <property type="evidence" value="ECO:0007669"/>
    <property type="project" value="UniProtKB-KW"/>
</dbReference>
<dbReference type="OrthoDB" id="202825at2759"/>
<gene>
    <name evidence="5" type="ORF">Fcan01_13787</name>
</gene>
<dbReference type="Gene3D" id="3.30.470.20">
    <property type="entry name" value="ATP-grasp fold, B domain"/>
    <property type="match status" value="1"/>
</dbReference>
<comment type="caution">
    <text evidence="5">The sequence shown here is derived from an EMBL/GenBank/DDBJ whole genome shotgun (WGS) entry which is preliminary data.</text>
</comment>
<dbReference type="Pfam" id="PF03133">
    <property type="entry name" value="TTL"/>
    <property type="match status" value="1"/>
</dbReference>
<dbReference type="SUPFAM" id="SSF56059">
    <property type="entry name" value="Glutathione synthetase ATP-binding domain-like"/>
    <property type="match status" value="1"/>
</dbReference>
<accession>A0A226E2R5</accession>
<evidence type="ECO:0000313" key="6">
    <source>
        <dbReference type="Proteomes" id="UP000198287"/>
    </source>
</evidence>
<dbReference type="AlphaFoldDB" id="A0A226E2R5"/>
<feature type="region of interest" description="Disordered" evidence="4">
    <location>
        <begin position="1"/>
        <end position="21"/>
    </location>
</feature>
<sequence>MPKSTRSSKEDSSTSKTKSEYEYDPNNGFDLVEYEKKRKGIYLIGCRYDVVLRVAMEFHFKIVNENEPWAMCWSDLPLLPDKIAELKRKQLVGGPNSPVVQKFNHFPAMYEICRKDRLGRNLNRFKRVFPQDYNFFPLTWDLPSDISEVTEYWKKHRNTIFIIKPDAGSQGKGIFLLKNIKLLCSYVKCVCQQYISQPLLLDGFKFDLRIYVLVSCVDPLRIYIYRGGIARFATVKYEMPCDANLEVAYMHLTNYNINKFSDDFCDDIGGGTKRPLTEVYSQMCDLGYNVKQLQDDIDEIVIKTIVMVTPSLRHNYRATFPKRDRGCYCYELLGFDILVDRDLKPSLIEVNSSPSYNLDTPADNVIKFNLVRDLFSMIYFSKDSMPPGHLWKSKLGAQDKFNIQRKPGTAFASSIPDALKDQFVHEERNQNNFRLIFTEEDPGKYSRFIDQEYFIMDDDDEDRRFFKKKSDASMSMYSGCSESFHHEAGKMPSPFRHNPIFGSRLNNLFKFKNNYSHFTERTKTLLFRPQIGQAISRTSTELNRTASWESRSSIVSTPSLNTDIGKPPQVPRSPPNPRKFTLVNVQSLDEYGMPILSPSQRVQNALEQLRKKNLEKFKLITQQNQAVLSQISGLDMTQLTQSCHPSSPVLQPDAELQEPVKVKKGKKKSVKFDESVIATNNKLKESNSRDTILPRDSTTSFKPLAMDMREERRRIRTLASRKRALGVFGITDTIRQVVEHAASMNPTQSPENET</sequence>
<dbReference type="PROSITE" id="PS51221">
    <property type="entry name" value="TTL"/>
    <property type="match status" value="1"/>
</dbReference>
<organism evidence="5 6">
    <name type="scientific">Folsomia candida</name>
    <name type="common">Springtail</name>
    <dbReference type="NCBI Taxonomy" id="158441"/>
    <lineage>
        <taxon>Eukaryota</taxon>
        <taxon>Metazoa</taxon>
        <taxon>Ecdysozoa</taxon>
        <taxon>Arthropoda</taxon>
        <taxon>Hexapoda</taxon>
        <taxon>Collembola</taxon>
        <taxon>Entomobryomorpha</taxon>
        <taxon>Isotomoidea</taxon>
        <taxon>Isotomidae</taxon>
        <taxon>Proisotominae</taxon>
        <taxon>Folsomia</taxon>
    </lineage>
</organism>
<evidence type="ECO:0000256" key="1">
    <source>
        <dbReference type="ARBA" id="ARBA00022598"/>
    </source>
</evidence>
<dbReference type="GO" id="GO:0000226">
    <property type="term" value="P:microtubule cytoskeleton organization"/>
    <property type="evidence" value="ECO:0007669"/>
    <property type="project" value="TreeGrafter"/>
</dbReference>
<dbReference type="Proteomes" id="UP000198287">
    <property type="component" value="Unassembled WGS sequence"/>
</dbReference>
<feature type="region of interest" description="Disordered" evidence="4">
    <location>
        <begin position="557"/>
        <end position="577"/>
    </location>
</feature>
<keyword evidence="1" id="KW-0436">Ligase</keyword>
<dbReference type="InterPro" id="IPR004344">
    <property type="entry name" value="TTL/TTLL_fam"/>
</dbReference>
<evidence type="ECO:0000256" key="4">
    <source>
        <dbReference type="SAM" id="MobiDB-lite"/>
    </source>
</evidence>
<protein>
    <submittedName>
        <fullName evidence="5">Tubulin polyglutamylase TTLL6</fullName>
    </submittedName>
</protein>
<evidence type="ECO:0000256" key="3">
    <source>
        <dbReference type="ARBA" id="ARBA00022840"/>
    </source>
</evidence>
<dbReference type="PANTHER" id="PTHR12241:SF161">
    <property type="entry name" value="TUBULIN POLYGLUTAMYLASE TTLL6"/>
    <property type="match status" value="1"/>
</dbReference>
<keyword evidence="6" id="KW-1185">Reference proteome</keyword>
<dbReference type="EMBL" id="LNIX01000007">
    <property type="protein sequence ID" value="OXA51558.1"/>
    <property type="molecule type" value="Genomic_DNA"/>
</dbReference>
<dbReference type="GO" id="GO:0015631">
    <property type="term" value="F:tubulin binding"/>
    <property type="evidence" value="ECO:0007669"/>
    <property type="project" value="TreeGrafter"/>
</dbReference>
<name>A0A226E2R5_FOLCA</name>
<dbReference type="PANTHER" id="PTHR12241">
    <property type="entry name" value="TUBULIN POLYGLUTAMYLASE"/>
    <property type="match status" value="1"/>
</dbReference>